<dbReference type="Gene3D" id="2.60.120.260">
    <property type="entry name" value="Galactose-binding domain-like"/>
    <property type="match status" value="1"/>
</dbReference>
<dbReference type="Pfam" id="PF08530">
    <property type="entry name" value="PepX_C"/>
    <property type="match status" value="1"/>
</dbReference>
<dbReference type="InterPro" id="IPR008979">
    <property type="entry name" value="Galactose-bd-like_sf"/>
</dbReference>
<proteinExistence type="predicted"/>
<dbReference type="EMBL" id="LQPK01000006">
    <property type="protein sequence ID" value="ORW32874.1"/>
    <property type="molecule type" value="Genomic_DNA"/>
</dbReference>
<evidence type="ECO:0000259" key="2">
    <source>
        <dbReference type="SMART" id="SM00939"/>
    </source>
</evidence>
<dbReference type="PANTHER" id="PTHR43056">
    <property type="entry name" value="PEPTIDASE S9 PROLYL OLIGOPEPTIDASE"/>
    <property type="match status" value="1"/>
</dbReference>
<dbReference type="InterPro" id="IPR029058">
    <property type="entry name" value="AB_hydrolase_fold"/>
</dbReference>
<protein>
    <recommendedName>
        <fullName evidence="2">Xaa-Pro dipeptidyl-peptidase C-terminal domain-containing protein</fullName>
    </recommendedName>
</protein>
<dbReference type="SUPFAM" id="SSF53474">
    <property type="entry name" value="alpha/beta-Hydrolases"/>
    <property type="match status" value="1"/>
</dbReference>
<evidence type="ECO:0000313" key="3">
    <source>
        <dbReference type="EMBL" id="ORW32874.1"/>
    </source>
</evidence>
<sequence length="609" mass="68045">MSRAQTSGLSVAEDGMRIEWDVPIEMDDGVVLRADVFRPIHDAPVPVLLTYGPYAKGMHFPAHHPEQWERLTQKRPEVLVGSTNKYQAWETPDPERWVPYGYACVRVDSRGAGRSPGFLAPQSAREFLDAAHCVEWAGRQTWSTGKVGMLGISYYAGISWRVAGLTTPPPHLAAVCAWEGNADLYRDAFRHGGILSTWSKNWWTSRILPVQHGVGERGPRNPNNDELVAGPETLTVDELVANRVAWAPENLPDLLTSGDWWQAGDTQWNNVEVPILSAGNWGGAALHLRGNTEAFMRAATKDKWLEIHGHEHWIEFYSGYGLDLQRRFFDCFLKGDDSTWRQQPRVMLNIRHPGEKYTLRGESSWPIPDTQWTRLYLEPASKRLVETPSQIREECSFSSAGKGIRFMSDPSSEEQEITGPIAVRLHISSTTTDADLFVVVHVFDETGQEVTFQGAMDPYSSVGKGWLRASHRKLDRALNLEYRPYHTHDEHQPLTPGRIYEVDVEVWPTSITVPAGGRIGLTLSGRDYLRSPSGSDASYESFGRRQTLFGSGVMLHDDSRDRPSEIFDGTTTVHAGPRRPSYVLLPVIPARETAGNAPPAGDDCTGVQL</sequence>
<dbReference type="Gene3D" id="3.40.50.1820">
    <property type="entry name" value="alpha/beta hydrolase"/>
    <property type="match status" value="1"/>
</dbReference>
<dbReference type="InterPro" id="IPR005674">
    <property type="entry name" value="CocE/Ser_esterase"/>
</dbReference>
<dbReference type="SUPFAM" id="SSF49785">
    <property type="entry name" value="Galactose-binding domain-like"/>
    <property type="match status" value="1"/>
</dbReference>
<accession>A0ABX3VRG7</accession>
<keyword evidence="4" id="KW-1185">Reference proteome</keyword>
<evidence type="ECO:0000313" key="4">
    <source>
        <dbReference type="Proteomes" id="UP000193801"/>
    </source>
</evidence>
<name>A0ABX3VRG7_9MYCO</name>
<dbReference type="InterPro" id="IPR013736">
    <property type="entry name" value="Xaa-Pro_dipept_C"/>
</dbReference>
<dbReference type="Gene3D" id="1.10.3020.20">
    <property type="match status" value="1"/>
</dbReference>
<dbReference type="NCBIfam" id="TIGR00976">
    <property type="entry name" value="CocE_NonD"/>
    <property type="match status" value="1"/>
</dbReference>
<comment type="caution">
    <text evidence="3">The sequence shown here is derived from an EMBL/GenBank/DDBJ whole genome shotgun (WGS) entry which is preliminary data.</text>
</comment>
<dbReference type="InterPro" id="IPR050585">
    <property type="entry name" value="Xaa-Pro_dipeptidyl-ppase/CocE"/>
</dbReference>
<feature type="domain" description="Xaa-Pro dipeptidyl-peptidase C-terminal" evidence="2">
    <location>
        <begin position="326"/>
        <end position="584"/>
    </location>
</feature>
<reference evidence="3 4" key="1">
    <citation type="journal article" date="2015" name="Emerg. Microbes Infect.">
        <title>Characterization of 17 strains belonging to the Mycobacterium simiae complex and description of Mycobacterium paraense sp. nov.</title>
        <authorList>
            <person name="Fusco da Costa A.R."/>
            <person name="Fedrizzi T."/>
            <person name="Lopes M.L."/>
            <person name="Pecorari M."/>
            <person name="Oliveira da Costa W.L."/>
            <person name="Giacobazzi E."/>
            <person name="da Costa Bahia J.R."/>
            <person name="De Sanctis V."/>
            <person name="Batista Lima K.V."/>
            <person name="Bertorelli R."/>
            <person name="Grottola A."/>
            <person name="Fabio A."/>
            <person name="Mariottini A."/>
            <person name="Ferretti P."/>
            <person name="Di Leva F."/>
            <person name="Fregni Serpini G."/>
            <person name="Tagliazucchi S."/>
            <person name="Rumpianesi F."/>
            <person name="Jousson O."/>
            <person name="Segata N."/>
            <person name="Tortoli E."/>
        </authorList>
    </citation>
    <scope>NUCLEOTIDE SEQUENCE [LARGE SCALE GENOMIC DNA]</scope>
    <source>
        <strain evidence="3 4">FI-07156</strain>
    </source>
</reference>
<keyword evidence="1" id="KW-0378">Hydrolase</keyword>
<organism evidence="3 4">
    <name type="scientific">Mycobacterium paraense</name>
    <dbReference type="NCBI Taxonomy" id="767916"/>
    <lineage>
        <taxon>Bacteria</taxon>
        <taxon>Bacillati</taxon>
        <taxon>Actinomycetota</taxon>
        <taxon>Actinomycetes</taxon>
        <taxon>Mycobacteriales</taxon>
        <taxon>Mycobacteriaceae</taxon>
        <taxon>Mycobacterium</taxon>
        <taxon>Mycobacterium simiae complex</taxon>
    </lineage>
</organism>
<dbReference type="SMART" id="SM00939">
    <property type="entry name" value="PepX_C"/>
    <property type="match status" value="1"/>
</dbReference>
<dbReference type="InterPro" id="IPR000383">
    <property type="entry name" value="Xaa-Pro-like_dom"/>
</dbReference>
<evidence type="ECO:0000256" key="1">
    <source>
        <dbReference type="ARBA" id="ARBA00022801"/>
    </source>
</evidence>
<dbReference type="PANTHER" id="PTHR43056:SF10">
    <property type="entry name" value="COCE_NOND FAMILY, PUTATIVE (AFU_ORTHOLOGUE AFUA_7G00600)-RELATED"/>
    <property type="match status" value="1"/>
</dbReference>
<dbReference type="Proteomes" id="UP000193801">
    <property type="component" value="Unassembled WGS sequence"/>
</dbReference>
<dbReference type="Pfam" id="PF02129">
    <property type="entry name" value="Peptidase_S15"/>
    <property type="match status" value="1"/>
</dbReference>
<gene>
    <name evidence="3" type="ORF">AWB91_09595</name>
</gene>